<sequence>MNPIPLLTPREGIPELARSGEDFRRAAHLLSQGRGPFAIDTERASAYRYDDRVFLLQVRRRGAGTFLFAPEGHRAELSAALRPVLGAKPWVLHAAPFRSAQPL</sequence>
<dbReference type="InterPro" id="IPR002562">
    <property type="entry name" value="3'-5'_exonuclease_dom"/>
</dbReference>
<dbReference type="Pfam" id="PF01612">
    <property type="entry name" value="DNA_pol_A_exo1"/>
    <property type="match status" value="1"/>
</dbReference>
<dbReference type="EMBL" id="LKEV01000002">
    <property type="protein sequence ID" value="KQB86516.1"/>
    <property type="molecule type" value="Genomic_DNA"/>
</dbReference>
<dbReference type="SUPFAM" id="SSF53098">
    <property type="entry name" value="Ribonuclease H-like"/>
    <property type="match status" value="1"/>
</dbReference>
<evidence type="ECO:0000313" key="2">
    <source>
        <dbReference type="EMBL" id="KQB86516.1"/>
    </source>
</evidence>
<gene>
    <name evidence="2" type="ORF">Clow_00724</name>
</gene>
<proteinExistence type="predicted"/>
<evidence type="ECO:0000259" key="1">
    <source>
        <dbReference type="Pfam" id="PF01612"/>
    </source>
</evidence>
<dbReference type="Gene3D" id="3.30.420.10">
    <property type="entry name" value="Ribonuclease H-like superfamily/Ribonuclease H"/>
    <property type="match status" value="1"/>
</dbReference>
<dbReference type="Proteomes" id="UP000050488">
    <property type="component" value="Unassembled WGS sequence"/>
</dbReference>
<keyword evidence="3" id="KW-1185">Reference proteome</keyword>
<dbReference type="AlphaFoldDB" id="A0A0Q1E1X3"/>
<organism evidence="2 3">
    <name type="scientific">Corynebacterium lowii</name>
    <dbReference type="NCBI Taxonomy" id="1544413"/>
    <lineage>
        <taxon>Bacteria</taxon>
        <taxon>Bacillati</taxon>
        <taxon>Actinomycetota</taxon>
        <taxon>Actinomycetes</taxon>
        <taxon>Mycobacteriales</taxon>
        <taxon>Corynebacteriaceae</taxon>
        <taxon>Corynebacterium</taxon>
    </lineage>
</organism>
<evidence type="ECO:0000313" key="3">
    <source>
        <dbReference type="Proteomes" id="UP000050488"/>
    </source>
</evidence>
<dbReference type="InterPro" id="IPR036397">
    <property type="entry name" value="RNaseH_sf"/>
</dbReference>
<dbReference type="GO" id="GO:0003676">
    <property type="term" value="F:nucleic acid binding"/>
    <property type="evidence" value="ECO:0007669"/>
    <property type="project" value="InterPro"/>
</dbReference>
<feature type="domain" description="3'-5' exonuclease" evidence="1">
    <location>
        <begin position="32"/>
        <end position="96"/>
    </location>
</feature>
<comment type="caution">
    <text evidence="2">The sequence shown here is derived from an EMBL/GenBank/DDBJ whole genome shotgun (WGS) entry which is preliminary data.</text>
</comment>
<reference evidence="2 3" key="1">
    <citation type="submission" date="2015-10" db="EMBL/GenBank/DDBJ databases">
        <title>Corynebacteirum lowii and Corynebacterium oculi species nova, derived from human clinical disease and and emended description of Corynebacterium mastiditis.</title>
        <authorList>
            <person name="Bernard K."/>
            <person name="Pacheco A.L."/>
            <person name="Mcdougall C."/>
            <person name="Burtx T."/>
            <person name="Weibe D."/>
            <person name="Tyler S."/>
            <person name="Olson A.B."/>
            <person name="Cnockaert M."/>
            <person name="Eguchi H."/>
            <person name="Kuwahara T."/>
            <person name="Nakayama-Imaohji H."/>
            <person name="Boudewijins M."/>
            <person name="Van Hoecke F."/>
            <person name="Bernier A.-M."/>
            <person name="Vandamme P."/>
        </authorList>
    </citation>
    <scope>NUCLEOTIDE SEQUENCE [LARGE SCALE GENOMIC DNA]</scope>
    <source>
        <strain evidence="2 3">NML 130206</strain>
    </source>
</reference>
<name>A0A0Q1E1X3_9CORY</name>
<accession>A0A0Q1E1X3</accession>
<dbReference type="InterPro" id="IPR012337">
    <property type="entry name" value="RNaseH-like_sf"/>
</dbReference>
<dbReference type="GO" id="GO:0006139">
    <property type="term" value="P:nucleobase-containing compound metabolic process"/>
    <property type="evidence" value="ECO:0007669"/>
    <property type="project" value="InterPro"/>
</dbReference>
<dbReference type="RefSeq" id="WP_245625690.1">
    <property type="nucleotide sequence ID" value="NZ_JAUSQY010000001.1"/>
</dbReference>
<dbReference type="PATRIC" id="fig|1544413.3.peg.724"/>
<dbReference type="GO" id="GO:0008408">
    <property type="term" value="F:3'-5' exonuclease activity"/>
    <property type="evidence" value="ECO:0007669"/>
    <property type="project" value="InterPro"/>
</dbReference>
<protein>
    <recommendedName>
        <fullName evidence="1">3'-5' exonuclease domain-containing protein</fullName>
    </recommendedName>
</protein>
<dbReference type="STRING" id="1544413.Clow_00724"/>